<reference evidence="1 2" key="1">
    <citation type="submission" date="2024-09" db="EMBL/GenBank/DDBJ databases">
        <title>Rethinking Asexuality: The Enigmatic Case of Functional Sexual Genes in Lepraria (Stereocaulaceae).</title>
        <authorList>
            <person name="Doellman M."/>
            <person name="Sun Y."/>
            <person name="Barcenas-Pena A."/>
            <person name="Lumbsch H.T."/>
            <person name="Grewe F."/>
        </authorList>
    </citation>
    <scope>NUCLEOTIDE SEQUENCE [LARGE SCALE GENOMIC DNA]</scope>
    <source>
        <strain evidence="1 2">Mercado 3170</strain>
    </source>
</reference>
<evidence type="ECO:0000313" key="2">
    <source>
        <dbReference type="Proteomes" id="UP001590950"/>
    </source>
</evidence>
<proteinExistence type="predicted"/>
<name>A0ABR4AVM7_9LECA</name>
<protein>
    <submittedName>
        <fullName evidence="1">Uncharacterized protein</fullName>
    </submittedName>
</protein>
<dbReference type="EMBL" id="JBEFKJ010000001">
    <property type="protein sequence ID" value="KAL2048694.1"/>
    <property type="molecule type" value="Genomic_DNA"/>
</dbReference>
<sequence length="110" mass="12340">MLKSEVFDPKLEGSLVYALIGNTLELSCFQQAEMNANTQLFLSRLIMCFHSHLKSFTSALILIAAADAYFTSHWIDHGKTMSDAAKDEDFINDWRSSCKAHAAVEPTLRL</sequence>
<dbReference type="Proteomes" id="UP001590950">
    <property type="component" value="Unassembled WGS sequence"/>
</dbReference>
<gene>
    <name evidence="1" type="ORF">N7G274_000606</name>
</gene>
<accession>A0ABR4AVM7</accession>
<evidence type="ECO:0000313" key="1">
    <source>
        <dbReference type="EMBL" id="KAL2048694.1"/>
    </source>
</evidence>
<comment type="caution">
    <text evidence="1">The sequence shown here is derived from an EMBL/GenBank/DDBJ whole genome shotgun (WGS) entry which is preliminary data.</text>
</comment>
<organism evidence="1 2">
    <name type="scientific">Stereocaulon virgatum</name>
    <dbReference type="NCBI Taxonomy" id="373712"/>
    <lineage>
        <taxon>Eukaryota</taxon>
        <taxon>Fungi</taxon>
        <taxon>Dikarya</taxon>
        <taxon>Ascomycota</taxon>
        <taxon>Pezizomycotina</taxon>
        <taxon>Lecanoromycetes</taxon>
        <taxon>OSLEUM clade</taxon>
        <taxon>Lecanoromycetidae</taxon>
        <taxon>Lecanorales</taxon>
        <taxon>Lecanorineae</taxon>
        <taxon>Stereocaulaceae</taxon>
        <taxon>Stereocaulon</taxon>
    </lineage>
</organism>
<keyword evidence="2" id="KW-1185">Reference proteome</keyword>